<dbReference type="SUPFAM" id="SSF52540">
    <property type="entry name" value="P-loop containing nucleoside triphosphate hydrolases"/>
    <property type="match status" value="1"/>
</dbReference>
<evidence type="ECO:0000313" key="3">
    <source>
        <dbReference type="Proteomes" id="UP000236340"/>
    </source>
</evidence>
<proteinExistence type="predicted"/>
<name>A0A2K2HAH3_9BACT</name>
<evidence type="ECO:0000256" key="1">
    <source>
        <dbReference type="ARBA" id="ARBA00022679"/>
    </source>
</evidence>
<keyword evidence="1 2" id="KW-0808">Transferase</keyword>
<dbReference type="AlphaFoldDB" id="A0A2K2HAH3"/>
<dbReference type="EMBL" id="PPFX01000015">
    <property type="protein sequence ID" value="PNU20302.1"/>
    <property type="molecule type" value="Genomic_DNA"/>
</dbReference>
<dbReference type="GO" id="GO:0008476">
    <property type="term" value="F:protein-tyrosine sulfotransferase activity"/>
    <property type="evidence" value="ECO:0007669"/>
    <property type="project" value="InterPro"/>
</dbReference>
<evidence type="ECO:0000313" key="2">
    <source>
        <dbReference type="EMBL" id="PNU20302.1"/>
    </source>
</evidence>
<reference evidence="2 3" key="1">
    <citation type="journal article" date="2018" name="Genome Announc.">
        <title>Genome Sequence of Geothermobacter sp. HR-1 Iron Reducer from the Loihi Seamount.</title>
        <authorList>
            <person name="Smith H."/>
            <person name="Abuyen K."/>
            <person name="Tremblay J."/>
            <person name="Savalia P."/>
            <person name="Perez-Rodriguez I."/>
            <person name="Emerson D."/>
            <person name="Tully B."/>
            <person name="Amend J."/>
        </authorList>
    </citation>
    <scope>NUCLEOTIDE SEQUENCE [LARGE SCALE GENOMIC DNA]</scope>
    <source>
        <strain evidence="2 3">HR-1</strain>
    </source>
</reference>
<organism evidence="2 3">
    <name type="scientific">Geothermobacter hydrogeniphilus</name>
    <dbReference type="NCBI Taxonomy" id="1969733"/>
    <lineage>
        <taxon>Bacteria</taxon>
        <taxon>Pseudomonadati</taxon>
        <taxon>Thermodesulfobacteriota</taxon>
        <taxon>Desulfuromonadia</taxon>
        <taxon>Desulfuromonadales</taxon>
        <taxon>Geothermobacteraceae</taxon>
        <taxon>Geothermobacter</taxon>
    </lineage>
</organism>
<dbReference type="InterPro" id="IPR027417">
    <property type="entry name" value="P-loop_NTPase"/>
</dbReference>
<dbReference type="InterPro" id="IPR026634">
    <property type="entry name" value="TPST-like"/>
</dbReference>
<protein>
    <submittedName>
        <fullName evidence="2">Sulfotransferase</fullName>
    </submittedName>
</protein>
<dbReference type="PANTHER" id="PTHR12788">
    <property type="entry name" value="PROTEIN-TYROSINE SULFOTRANSFERASE 2"/>
    <property type="match status" value="1"/>
</dbReference>
<dbReference type="Proteomes" id="UP000236340">
    <property type="component" value="Unassembled WGS sequence"/>
</dbReference>
<dbReference type="OrthoDB" id="9777890at2"/>
<gene>
    <name evidence="2" type="ORF">C2E25_08305</name>
</gene>
<dbReference type="Gene3D" id="3.40.50.300">
    <property type="entry name" value="P-loop containing nucleotide triphosphate hydrolases"/>
    <property type="match status" value="1"/>
</dbReference>
<dbReference type="Pfam" id="PF13469">
    <property type="entry name" value="Sulfotransfer_3"/>
    <property type="match status" value="1"/>
</dbReference>
<accession>A0A2K2HAH3</accession>
<dbReference type="PANTHER" id="PTHR12788:SF10">
    <property type="entry name" value="PROTEIN-TYROSINE SULFOTRANSFERASE"/>
    <property type="match status" value="1"/>
</dbReference>
<sequence length="312" mass="36133">MLSYVFFEGRPLTTRGRWINPLVFALFRIQKLLPQLRRVEKPIFILGTGRSGTTILGMVLSMHREIGFLNEPKALWHAIHPGEDLIGSYSRGAARYRLNREDAPFEVQRAAHRIFGAYLTATGSKRVVDKYPELIFRVPFVKQIFPDAKFLFLVRNGWDTCRSIDGWSNRLGQKVGDEQHDWWGVDRRKWNLLLAQIVPEHPDLSPIALDMENWINQTDMAAVEWIVTMREGLHLLEESPNDVLRISYEELCSEPHSVLEHLCDFVDLPFDETFVRYAERVLSKNKIGDSFELAPDIVRPFCETMKSLGYES</sequence>
<comment type="caution">
    <text evidence="2">The sequence shown here is derived from an EMBL/GenBank/DDBJ whole genome shotgun (WGS) entry which is preliminary data.</text>
</comment>